<dbReference type="Proteomes" id="UP000290365">
    <property type="component" value="Chromosome"/>
</dbReference>
<keyword evidence="1" id="KW-0175">Coiled coil</keyword>
<evidence type="ECO:0000313" key="2">
    <source>
        <dbReference type="EMBL" id="QBD82437.1"/>
    </source>
</evidence>
<name>A0A4P6K2J4_KTERU</name>
<feature type="coiled-coil region" evidence="1">
    <location>
        <begin position="99"/>
        <end position="147"/>
    </location>
</feature>
<organism evidence="2 3">
    <name type="scientific">Ktedonosporobacter rubrisoli</name>
    <dbReference type="NCBI Taxonomy" id="2509675"/>
    <lineage>
        <taxon>Bacteria</taxon>
        <taxon>Bacillati</taxon>
        <taxon>Chloroflexota</taxon>
        <taxon>Ktedonobacteria</taxon>
        <taxon>Ktedonobacterales</taxon>
        <taxon>Ktedonosporobacteraceae</taxon>
        <taxon>Ktedonosporobacter</taxon>
    </lineage>
</organism>
<feature type="coiled-coil region" evidence="1">
    <location>
        <begin position="176"/>
        <end position="217"/>
    </location>
</feature>
<accession>A0A4P6K2J4</accession>
<reference evidence="2 3" key="1">
    <citation type="submission" date="2019-01" db="EMBL/GenBank/DDBJ databases">
        <title>Ktedonosporobacter rubrisoli SCAWS-G2.</title>
        <authorList>
            <person name="Huang Y."/>
            <person name="Yan B."/>
        </authorList>
    </citation>
    <scope>NUCLEOTIDE SEQUENCE [LARGE SCALE GENOMIC DNA]</scope>
    <source>
        <strain evidence="2 3">SCAWS-G2</strain>
    </source>
</reference>
<gene>
    <name evidence="2" type="ORF">EPA93_43270</name>
</gene>
<dbReference type="KEGG" id="kbs:EPA93_43270"/>
<dbReference type="AlphaFoldDB" id="A0A4P6K2J4"/>
<protein>
    <submittedName>
        <fullName evidence="2">Uncharacterized protein</fullName>
    </submittedName>
</protein>
<sequence length="290" mass="33592">MATEVFSVKVSDELKSKIKALMDASGMQGQGFMEQIIHIYELNTAKELMPSAAADVAELQAVTRRMNDIFMNLIERNVNLMADRDNTHKEDLEEKDKMIALIQERLIDTLAEVERLKKEQDTLLSQYQELQEAIAQSESRVQEQERSYWDLLGSKEELIKEYRGKNDTLTGLVKEYSAFKDQNKGLTDSIETLKKEIEALKEQIGEKAQSEESLRSEMERMESQHEVALLKAQMEQERATLALREKHQSRIEELTHEHNAKIDEYNKRVRELFDQIESIRTGKRGLPEST</sequence>
<dbReference type="Gene3D" id="1.10.287.1490">
    <property type="match status" value="1"/>
</dbReference>
<proteinExistence type="predicted"/>
<dbReference type="EMBL" id="CP035758">
    <property type="protein sequence ID" value="QBD82437.1"/>
    <property type="molecule type" value="Genomic_DNA"/>
</dbReference>
<evidence type="ECO:0000256" key="1">
    <source>
        <dbReference type="SAM" id="Coils"/>
    </source>
</evidence>
<dbReference type="RefSeq" id="WP_129893506.1">
    <property type="nucleotide sequence ID" value="NZ_CP035758.1"/>
</dbReference>
<keyword evidence="3" id="KW-1185">Reference proteome</keyword>
<evidence type="ECO:0000313" key="3">
    <source>
        <dbReference type="Proteomes" id="UP000290365"/>
    </source>
</evidence>